<name>A0AAW8M1Y1_AGRTU</name>
<sequence length="330" mass="36509">MSRKNSRELFTNLLAQQDRQSPNAAQKTTSPHLLKVAAGVRQIHEKGEALEKLLAEGDRIIEVEPNEVAPSSLQDRFEGSYDDTAIEEIIRSMKESGQIVPGLVRPSKTGGKPYQIVFGRRRLAAALKLGIKFRAILRDLTDEQAIIFQGEENTNRNDLSFIEKCAFALLQERAGYKRDTIAASLSTGKSHVSEMLQIADSIPRETLMLVGRSPDIGRRRWIEFHKCWIARKDGANIIKSALETSDAAGGERFALALAALKGKSAHAAEPTIRNEIILDGPALATITYAKSGAKLAFSKVVPSEFVDFVGERLTSLHQEFLMRKRTNKEG</sequence>
<evidence type="ECO:0000256" key="1">
    <source>
        <dbReference type="ARBA" id="ARBA00006295"/>
    </source>
</evidence>
<dbReference type="NCBIfam" id="TIGR00180">
    <property type="entry name" value="parB_part"/>
    <property type="match status" value="1"/>
</dbReference>
<dbReference type="Proteomes" id="UP001265315">
    <property type="component" value="Unassembled WGS sequence"/>
</dbReference>
<evidence type="ECO:0000313" key="4">
    <source>
        <dbReference type="Proteomes" id="UP001265315"/>
    </source>
</evidence>
<accession>A0AAW8M1Y1</accession>
<proteinExistence type="inferred from homology"/>
<dbReference type="InterPro" id="IPR037972">
    <property type="entry name" value="RepB_N"/>
</dbReference>
<dbReference type="InterPro" id="IPR017819">
    <property type="entry name" value="Plasmid_partition_RepB"/>
</dbReference>
<evidence type="ECO:0000313" key="3">
    <source>
        <dbReference type="EMBL" id="MDR6705285.1"/>
    </source>
</evidence>
<comment type="similarity">
    <text evidence="1">Belongs to the ParB family.</text>
</comment>
<dbReference type="CDD" id="cd16405">
    <property type="entry name" value="RepB_like_N"/>
    <property type="match status" value="1"/>
</dbReference>
<dbReference type="InterPro" id="IPR011111">
    <property type="entry name" value="Plasmid_RepB"/>
</dbReference>
<protein>
    <submittedName>
        <fullName evidence="3">ParB family chromosome partitioning protein</fullName>
    </submittedName>
</protein>
<dbReference type="Pfam" id="PF02195">
    <property type="entry name" value="ParB_N"/>
    <property type="match status" value="1"/>
</dbReference>
<dbReference type="EMBL" id="JAVDSW010000009">
    <property type="protein sequence ID" value="MDR6705285.1"/>
    <property type="molecule type" value="Genomic_DNA"/>
</dbReference>
<dbReference type="InterPro" id="IPR004437">
    <property type="entry name" value="ParB/RepB/Spo0J"/>
</dbReference>
<dbReference type="Pfam" id="PF07506">
    <property type="entry name" value="RepB"/>
    <property type="match status" value="1"/>
</dbReference>
<comment type="caution">
    <text evidence="3">The sequence shown here is derived from an EMBL/GenBank/DDBJ whole genome shotgun (WGS) entry which is preliminary data.</text>
</comment>
<evidence type="ECO:0000259" key="2">
    <source>
        <dbReference type="SMART" id="SM00470"/>
    </source>
</evidence>
<organism evidence="3 4">
    <name type="scientific">Agrobacterium tumefaciens</name>
    <dbReference type="NCBI Taxonomy" id="358"/>
    <lineage>
        <taxon>Bacteria</taxon>
        <taxon>Pseudomonadati</taxon>
        <taxon>Pseudomonadota</taxon>
        <taxon>Alphaproteobacteria</taxon>
        <taxon>Hyphomicrobiales</taxon>
        <taxon>Rhizobiaceae</taxon>
        <taxon>Rhizobium/Agrobacterium group</taxon>
        <taxon>Agrobacterium</taxon>
        <taxon>Agrobacterium tumefaciens complex</taxon>
    </lineage>
</organism>
<dbReference type="GO" id="GO:0007059">
    <property type="term" value="P:chromosome segregation"/>
    <property type="evidence" value="ECO:0007669"/>
    <property type="project" value="TreeGrafter"/>
</dbReference>
<dbReference type="SMART" id="SM00470">
    <property type="entry name" value="ParB"/>
    <property type="match status" value="1"/>
</dbReference>
<dbReference type="NCBIfam" id="TIGR03454">
    <property type="entry name" value="partition_RepB"/>
    <property type="match status" value="1"/>
</dbReference>
<reference evidence="3" key="1">
    <citation type="submission" date="2023-07" db="EMBL/GenBank/DDBJ databases">
        <title>Sorghum-associated microbial communities from plants grown in Nebraska, USA.</title>
        <authorList>
            <person name="Schachtman D."/>
        </authorList>
    </citation>
    <scope>NUCLEOTIDE SEQUENCE</scope>
    <source>
        <strain evidence="3">1457</strain>
    </source>
</reference>
<dbReference type="RefSeq" id="WP_111794404.1">
    <property type="nucleotide sequence ID" value="NZ_JAGIPM010000014.1"/>
</dbReference>
<dbReference type="InterPro" id="IPR036086">
    <property type="entry name" value="ParB/Sulfiredoxin_sf"/>
</dbReference>
<dbReference type="Gene3D" id="1.10.10.2830">
    <property type="match status" value="1"/>
</dbReference>
<dbReference type="InterPro" id="IPR003115">
    <property type="entry name" value="ParB_N"/>
</dbReference>
<feature type="domain" description="ParB-like N-terminal" evidence="2">
    <location>
        <begin position="61"/>
        <end position="154"/>
    </location>
</feature>
<dbReference type="GO" id="GO:0005694">
    <property type="term" value="C:chromosome"/>
    <property type="evidence" value="ECO:0007669"/>
    <property type="project" value="TreeGrafter"/>
</dbReference>
<dbReference type="GO" id="GO:0003677">
    <property type="term" value="F:DNA binding"/>
    <property type="evidence" value="ECO:0007669"/>
    <property type="project" value="InterPro"/>
</dbReference>
<dbReference type="AlphaFoldDB" id="A0AAW8M1Y1"/>
<dbReference type="PANTHER" id="PTHR33375">
    <property type="entry name" value="CHROMOSOME-PARTITIONING PROTEIN PARB-RELATED"/>
    <property type="match status" value="1"/>
</dbReference>
<dbReference type="PANTHER" id="PTHR33375:SF1">
    <property type="entry name" value="CHROMOSOME-PARTITIONING PROTEIN PARB-RELATED"/>
    <property type="match status" value="1"/>
</dbReference>
<dbReference type="SUPFAM" id="SSF110849">
    <property type="entry name" value="ParB/Sulfiredoxin"/>
    <property type="match status" value="1"/>
</dbReference>
<gene>
    <name evidence="3" type="ORF">J2W61_005160</name>
</gene>
<dbReference type="InterPro" id="IPR050336">
    <property type="entry name" value="Chromosome_partition/occlusion"/>
</dbReference>
<dbReference type="SUPFAM" id="SSF109709">
    <property type="entry name" value="KorB DNA-binding domain-like"/>
    <property type="match status" value="1"/>
</dbReference>
<dbReference type="Gene3D" id="3.90.1530.30">
    <property type="match status" value="1"/>
</dbReference>